<evidence type="ECO:0000313" key="3">
    <source>
        <dbReference type="EMBL" id="RCG17919.1"/>
    </source>
</evidence>
<gene>
    <name evidence="3" type="ORF">DQ384_39445</name>
</gene>
<dbReference type="EMBL" id="QOIL01000039">
    <property type="protein sequence ID" value="RCG17919.1"/>
    <property type="molecule type" value="Genomic_DNA"/>
</dbReference>
<sequence length="327" mass="34863">MADHRQRAPSGPTGRGRRCHRRRHRSASVGHASREHRVQLCLNRVTLPPDTPVSEFLRAAHAAGFGCVELSARRLAEAWETDTTVRDLLGPAGLVPIHGGWSIRSHWDEARFTAALPTVAAEMRLSAQLGGRSGALILPRTGITAAVVPPRNVLITRIRQVCDQAADYGLNVVLEFIGLRPAAPPATGEARTLGEALALVADVARPNAGVLIDTFHWHASGGTVEGLAAVPDGMPVVIHLNDAPPVPRAALDDDMRLLPGHGVIDLDGLVRALQRRRYAGPMSVELKSPDLHALSPRQAAGQAFTAAAGLLRRAGVDPRIPPPAERP</sequence>
<feature type="domain" description="Xylose isomerase-like TIM barrel" evidence="2">
    <location>
        <begin position="57"/>
        <end position="298"/>
    </location>
</feature>
<dbReference type="InterPro" id="IPR050312">
    <property type="entry name" value="IolE/XylAMocC-like"/>
</dbReference>
<dbReference type="OrthoDB" id="9780241at2"/>
<accession>A0A367EJI7</accession>
<dbReference type="PANTHER" id="PTHR12110">
    <property type="entry name" value="HYDROXYPYRUVATE ISOMERASE"/>
    <property type="match status" value="1"/>
</dbReference>
<organism evidence="3 4">
    <name type="scientific">Sphaerisporangium album</name>
    <dbReference type="NCBI Taxonomy" id="509200"/>
    <lineage>
        <taxon>Bacteria</taxon>
        <taxon>Bacillati</taxon>
        <taxon>Actinomycetota</taxon>
        <taxon>Actinomycetes</taxon>
        <taxon>Streptosporangiales</taxon>
        <taxon>Streptosporangiaceae</taxon>
        <taxon>Sphaerisporangium</taxon>
    </lineage>
</organism>
<feature type="region of interest" description="Disordered" evidence="1">
    <location>
        <begin position="1"/>
        <end position="32"/>
    </location>
</feature>
<dbReference type="InterPro" id="IPR036237">
    <property type="entry name" value="Xyl_isomerase-like_sf"/>
</dbReference>
<dbReference type="SUPFAM" id="SSF51658">
    <property type="entry name" value="Xylose isomerase-like"/>
    <property type="match status" value="1"/>
</dbReference>
<dbReference type="Gene3D" id="3.20.20.150">
    <property type="entry name" value="Divalent-metal-dependent TIM barrel enzymes"/>
    <property type="match status" value="1"/>
</dbReference>
<name>A0A367EJI7_9ACTN</name>
<evidence type="ECO:0000256" key="1">
    <source>
        <dbReference type="SAM" id="MobiDB-lite"/>
    </source>
</evidence>
<protein>
    <submittedName>
        <fullName evidence="3">Sugar phosphate isomerase/epimerase</fullName>
    </submittedName>
</protein>
<evidence type="ECO:0000259" key="2">
    <source>
        <dbReference type="Pfam" id="PF01261"/>
    </source>
</evidence>
<keyword evidence="4" id="KW-1185">Reference proteome</keyword>
<dbReference type="InterPro" id="IPR013022">
    <property type="entry name" value="Xyl_isomerase-like_TIM-brl"/>
</dbReference>
<comment type="caution">
    <text evidence="3">The sequence shown here is derived from an EMBL/GenBank/DDBJ whole genome shotgun (WGS) entry which is preliminary data.</text>
</comment>
<evidence type="ECO:0000313" key="4">
    <source>
        <dbReference type="Proteomes" id="UP000253094"/>
    </source>
</evidence>
<dbReference type="Pfam" id="PF01261">
    <property type="entry name" value="AP_endonuc_2"/>
    <property type="match status" value="1"/>
</dbReference>
<reference evidence="3 4" key="1">
    <citation type="submission" date="2018-06" db="EMBL/GenBank/DDBJ databases">
        <title>Sphaerisporangium craniellae sp. nov., isolated from a marine sponge in the South China Sea.</title>
        <authorList>
            <person name="Li L."/>
        </authorList>
    </citation>
    <scope>NUCLEOTIDE SEQUENCE [LARGE SCALE GENOMIC DNA]</scope>
    <source>
        <strain evidence="3 4">CCTCC AA 208026</strain>
    </source>
</reference>
<dbReference type="GO" id="GO:0016853">
    <property type="term" value="F:isomerase activity"/>
    <property type="evidence" value="ECO:0007669"/>
    <property type="project" value="UniProtKB-KW"/>
</dbReference>
<keyword evidence="3" id="KW-0413">Isomerase</keyword>
<feature type="compositionally biased region" description="Basic residues" evidence="1">
    <location>
        <begin position="15"/>
        <end position="26"/>
    </location>
</feature>
<dbReference type="AlphaFoldDB" id="A0A367EJI7"/>
<dbReference type="Proteomes" id="UP000253094">
    <property type="component" value="Unassembled WGS sequence"/>
</dbReference>
<dbReference type="PANTHER" id="PTHR12110:SF48">
    <property type="entry name" value="BLL3656 PROTEIN"/>
    <property type="match status" value="1"/>
</dbReference>
<proteinExistence type="predicted"/>